<keyword evidence="2" id="KW-1185">Reference proteome</keyword>
<gene>
    <name evidence="1" type="ORF">MENTE1834_LOCUS44184</name>
</gene>
<protein>
    <submittedName>
        <fullName evidence="1">Uncharacterized protein</fullName>
    </submittedName>
</protein>
<accession>A0ACB1AW51</accession>
<organism evidence="1 2">
    <name type="scientific">Meloidogyne enterolobii</name>
    <name type="common">Root-knot nematode worm</name>
    <name type="synonym">Meloidogyne mayaguensis</name>
    <dbReference type="NCBI Taxonomy" id="390850"/>
    <lineage>
        <taxon>Eukaryota</taxon>
        <taxon>Metazoa</taxon>
        <taxon>Ecdysozoa</taxon>
        <taxon>Nematoda</taxon>
        <taxon>Chromadorea</taxon>
        <taxon>Rhabditida</taxon>
        <taxon>Tylenchina</taxon>
        <taxon>Tylenchomorpha</taxon>
        <taxon>Tylenchoidea</taxon>
        <taxon>Meloidogynidae</taxon>
        <taxon>Meloidogyninae</taxon>
        <taxon>Meloidogyne</taxon>
    </lineage>
</organism>
<evidence type="ECO:0000313" key="1">
    <source>
        <dbReference type="EMBL" id="CAK5109456.1"/>
    </source>
</evidence>
<sequence>MYFLIFVKITRIDNKKSLKNQKIFFKYKYINFDLRFSLNNKMFCVELLIFCGGGNWLIC</sequence>
<dbReference type="EMBL" id="CAVMJV010000132">
    <property type="protein sequence ID" value="CAK5109456.1"/>
    <property type="molecule type" value="Genomic_DNA"/>
</dbReference>
<evidence type="ECO:0000313" key="2">
    <source>
        <dbReference type="Proteomes" id="UP001497535"/>
    </source>
</evidence>
<reference evidence="1" key="1">
    <citation type="submission" date="2023-11" db="EMBL/GenBank/DDBJ databases">
        <authorList>
            <person name="Poullet M."/>
        </authorList>
    </citation>
    <scope>NUCLEOTIDE SEQUENCE</scope>
    <source>
        <strain evidence="1">E1834</strain>
    </source>
</reference>
<dbReference type="Proteomes" id="UP001497535">
    <property type="component" value="Unassembled WGS sequence"/>
</dbReference>
<name>A0ACB1AW51_MELEN</name>
<proteinExistence type="predicted"/>
<comment type="caution">
    <text evidence="1">The sequence shown here is derived from an EMBL/GenBank/DDBJ whole genome shotgun (WGS) entry which is preliminary data.</text>
</comment>